<evidence type="ECO:0000313" key="2">
    <source>
        <dbReference type="EMBL" id="CAF1570890.1"/>
    </source>
</evidence>
<evidence type="ECO:0000313" key="4">
    <source>
        <dbReference type="EMBL" id="CAF4365527.1"/>
    </source>
</evidence>
<organism evidence="1 5">
    <name type="scientific">Didymodactylos carnosus</name>
    <dbReference type="NCBI Taxonomy" id="1234261"/>
    <lineage>
        <taxon>Eukaryota</taxon>
        <taxon>Metazoa</taxon>
        <taxon>Spiralia</taxon>
        <taxon>Gnathifera</taxon>
        <taxon>Rotifera</taxon>
        <taxon>Eurotatoria</taxon>
        <taxon>Bdelloidea</taxon>
        <taxon>Philodinida</taxon>
        <taxon>Philodinidae</taxon>
        <taxon>Didymodactylos</taxon>
    </lineage>
</organism>
<name>A0A815EH46_9BILA</name>
<protein>
    <submittedName>
        <fullName evidence="1">Uncharacterized protein</fullName>
    </submittedName>
</protein>
<dbReference type="Proteomes" id="UP000682733">
    <property type="component" value="Unassembled WGS sequence"/>
</dbReference>
<reference evidence="1" key="1">
    <citation type="submission" date="2021-02" db="EMBL/GenBank/DDBJ databases">
        <authorList>
            <person name="Nowell W R."/>
        </authorList>
    </citation>
    <scope>NUCLEOTIDE SEQUENCE</scope>
</reference>
<dbReference type="EMBL" id="CAJOBC010042846">
    <property type="protein sequence ID" value="CAF4149734.1"/>
    <property type="molecule type" value="Genomic_DNA"/>
</dbReference>
<accession>A0A815EH46</accession>
<feature type="non-terminal residue" evidence="1">
    <location>
        <position position="1"/>
    </location>
</feature>
<keyword evidence="5" id="KW-1185">Reference proteome</keyword>
<dbReference type="Proteomes" id="UP000677228">
    <property type="component" value="Unassembled WGS sequence"/>
</dbReference>
<evidence type="ECO:0000313" key="3">
    <source>
        <dbReference type="EMBL" id="CAF4149734.1"/>
    </source>
</evidence>
<gene>
    <name evidence="1" type="ORF">GPM918_LOCUS29031</name>
    <name evidence="2" type="ORF">OVA965_LOCUS40354</name>
    <name evidence="3" type="ORF">SRO942_LOCUS29573</name>
    <name evidence="4" type="ORF">TMI583_LOCUS41782</name>
</gene>
<sequence length="62" mass="7251">NVNYANQYDRRKSVAIDAKDDQLALAYFELNGNENALKYYEKYIKVQKKLFADAKIDSQLCQ</sequence>
<evidence type="ECO:0000313" key="1">
    <source>
        <dbReference type="EMBL" id="CAF1311789.1"/>
    </source>
</evidence>
<proteinExistence type="predicted"/>
<dbReference type="AlphaFoldDB" id="A0A815EH46"/>
<comment type="caution">
    <text evidence="1">The sequence shown here is derived from an EMBL/GenBank/DDBJ whole genome shotgun (WGS) entry which is preliminary data.</text>
</comment>
<dbReference type="Proteomes" id="UP000663829">
    <property type="component" value="Unassembled WGS sequence"/>
</dbReference>
<dbReference type="EMBL" id="CAJNOK010043749">
    <property type="protein sequence ID" value="CAF1570890.1"/>
    <property type="molecule type" value="Genomic_DNA"/>
</dbReference>
<dbReference type="Proteomes" id="UP000681722">
    <property type="component" value="Unassembled WGS sequence"/>
</dbReference>
<evidence type="ECO:0000313" key="5">
    <source>
        <dbReference type="Proteomes" id="UP000663829"/>
    </source>
</evidence>
<dbReference type="EMBL" id="CAJOBA010066559">
    <property type="protein sequence ID" value="CAF4365527.1"/>
    <property type="molecule type" value="Genomic_DNA"/>
</dbReference>
<dbReference type="EMBL" id="CAJNOQ010012971">
    <property type="protein sequence ID" value="CAF1311789.1"/>
    <property type="molecule type" value="Genomic_DNA"/>
</dbReference>